<dbReference type="InterPro" id="IPR053958">
    <property type="entry name" value="HMGCR/SNAP/NPC1-like_SSD"/>
</dbReference>
<dbReference type="GO" id="GO:0016020">
    <property type="term" value="C:membrane"/>
    <property type="evidence" value="ECO:0007669"/>
    <property type="project" value="TreeGrafter"/>
</dbReference>
<keyword evidence="3" id="KW-0812">Transmembrane</keyword>
<feature type="transmembrane region" description="Helical" evidence="3">
    <location>
        <begin position="776"/>
        <end position="796"/>
    </location>
</feature>
<evidence type="ECO:0000256" key="2">
    <source>
        <dbReference type="SAM" id="MobiDB-lite"/>
    </source>
</evidence>
<feature type="transmembrane region" description="Helical" evidence="3">
    <location>
        <begin position="802"/>
        <end position="820"/>
    </location>
</feature>
<evidence type="ECO:0000256" key="3">
    <source>
        <dbReference type="SAM" id="Phobius"/>
    </source>
</evidence>
<feature type="transmembrane region" description="Helical" evidence="3">
    <location>
        <begin position="89"/>
        <end position="107"/>
    </location>
</feature>
<dbReference type="Proteomes" id="UP000593567">
    <property type="component" value="Unassembled WGS sequence"/>
</dbReference>
<feature type="compositionally biased region" description="Basic and acidic residues" evidence="2">
    <location>
        <begin position="7"/>
        <end position="40"/>
    </location>
</feature>
<dbReference type="PANTHER" id="PTHR10796">
    <property type="entry name" value="PATCHED-RELATED"/>
    <property type="match status" value="1"/>
</dbReference>
<sequence length="1023" mass="115850">MSAVQLDTEKGYGLDPEKGCELDTLSKEENELNTEKGHESDELDTEKEYNCGNKHRLTTSCVQRAGTVVSEGLERFFYKFGYAIASKPWTVVLCTFFVSALFGLGMIRFEQKDSSEPIWVPEDSVVLSNEKWVENNFPVKHRYNMYIVTADNVLEPAVIKQMYKIDKSVKDLQERNNSESSVLNFNWTSLCIRISGQCWSNSILQLWNFNELAIDNIQTKKEVLDRISYFTSQGTSNTEFVPSNWLGDISYDEAGEIIGAKAAKMLYVIQATSTDEMNTKILGPDLLWETKFIELGLKFDQTSAEPIRNVSVSAVRSFRDESDNSFENDVVLLMAGVGIIVTYVTIILGKFNELEHKVYLALVGVFGIGLASLVSYGMASAIGMFYGPIHPILPFLLLGLGVDDMFVIIEAWNNLTIFERKKDLRVQVAIALQHAGVSITVTSITDFVAFSIGATTTLPALKSFCVYAALGIISLFIIQSSFFVAWLTIDQRRQDTSRDACCIWIKYVNFKPNQCSQRAFLPWFLEKYFSPSLLSLPIKTFVTSLLIGMLAISGYGTYMLKTDSDLAWFLPRNSYFTTFLETQEEYFNRGIMVNLYLGEIDYFRANAEIYNMTSELEDSKFVIANSMTSWQAAFNMWLKDEGEFDKNLIDENSYPIGETEYYLLLDKYLMHNGRQYLESVKWNDTDNKNFSYVMASKISFMVKKLDTSDDDTEALNFFEDLCKRYFPNKSFVWAVQFRTWETNRVIQRELYVNIGLAFAAVFVVTLLLVANLFSCILVCVCVIFTLVNVCGFMHFWGLTIDTLTSILLILSIGLAIDYSAHIGHKFMTIYGNRNERAKHTVTTIGPAVINGGFSTFLAFILLSTSSSYVFSTFFKVFFLVVVFGLFNGVCVLPVLLSWMGPPPYLNAKSMTPAEESSVKLHTSSATHLPNELPALHYTVNDVSSKSESPILDKDFKEKANDNSISVDRCDPQRMLVEPMNHTSQESSPLLKENSFIHQPLSCEQLIKDCEEYLEAEKNGNDKE</sequence>
<dbReference type="Pfam" id="PF12349">
    <property type="entry name" value="Sterol-sensing"/>
    <property type="match status" value="1"/>
</dbReference>
<dbReference type="OrthoDB" id="6510177at2759"/>
<gene>
    <name evidence="5" type="ORF">EB796_023977</name>
</gene>
<name>A0A7J7IV55_BUGNE</name>
<feature type="transmembrane region" description="Helical" evidence="3">
    <location>
        <begin position="330"/>
        <end position="351"/>
    </location>
</feature>
<feature type="transmembrane region" description="Helical" evidence="3">
    <location>
        <begin position="841"/>
        <end position="864"/>
    </location>
</feature>
<comment type="similarity">
    <text evidence="1">Belongs to the patched family.</text>
</comment>
<feature type="transmembrane region" description="Helical" evidence="3">
    <location>
        <begin position="358"/>
        <end position="386"/>
    </location>
</feature>
<dbReference type="InterPro" id="IPR051697">
    <property type="entry name" value="Patched_domain-protein"/>
</dbReference>
<feature type="region of interest" description="Disordered" evidence="2">
    <location>
        <begin position="1"/>
        <end position="45"/>
    </location>
</feature>
<keyword evidence="6" id="KW-1185">Reference proteome</keyword>
<dbReference type="PROSITE" id="PS50156">
    <property type="entry name" value="SSD"/>
    <property type="match status" value="1"/>
</dbReference>
<dbReference type="Gene3D" id="1.20.1640.10">
    <property type="entry name" value="Multidrug efflux transporter AcrB transmembrane domain"/>
    <property type="match status" value="2"/>
</dbReference>
<evidence type="ECO:0000313" key="6">
    <source>
        <dbReference type="Proteomes" id="UP000593567"/>
    </source>
</evidence>
<accession>A0A7J7IV55</accession>
<feature type="transmembrane region" description="Helical" evidence="3">
    <location>
        <begin position="466"/>
        <end position="489"/>
    </location>
</feature>
<reference evidence="5" key="1">
    <citation type="submission" date="2020-06" db="EMBL/GenBank/DDBJ databases">
        <title>Draft genome of Bugula neritina, a colonial animal packing powerful symbionts and potential medicines.</title>
        <authorList>
            <person name="Rayko M."/>
        </authorList>
    </citation>
    <scope>NUCLEOTIDE SEQUENCE [LARGE SCALE GENOMIC DNA]</scope>
    <source>
        <strain evidence="5">Kwan_BN1</strain>
    </source>
</reference>
<keyword evidence="3" id="KW-1133">Transmembrane helix</keyword>
<dbReference type="EMBL" id="VXIV02003366">
    <property type="protein sequence ID" value="KAF6017695.1"/>
    <property type="molecule type" value="Genomic_DNA"/>
</dbReference>
<evidence type="ECO:0000256" key="1">
    <source>
        <dbReference type="ARBA" id="ARBA00005585"/>
    </source>
</evidence>
<feature type="transmembrane region" description="Helical" evidence="3">
    <location>
        <begin position="392"/>
        <end position="409"/>
    </location>
</feature>
<feature type="transmembrane region" description="Helical" evidence="3">
    <location>
        <begin position="750"/>
        <end position="769"/>
    </location>
</feature>
<evidence type="ECO:0000313" key="5">
    <source>
        <dbReference type="EMBL" id="KAF6017695.1"/>
    </source>
</evidence>
<dbReference type="PANTHER" id="PTHR10796:SF130">
    <property type="entry name" value="PATCHED DOMAIN-CONTAINING PROTEIN 3-LIKE PROTEIN"/>
    <property type="match status" value="1"/>
</dbReference>
<proteinExistence type="inferred from homology"/>
<dbReference type="SUPFAM" id="SSF82866">
    <property type="entry name" value="Multidrug efflux transporter AcrB transmembrane domain"/>
    <property type="match status" value="2"/>
</dbReference>
<protein>
    <submittedName>
        <fullName evidence="5">PTCHD3</fullName>
    </submittedName>
</protein>
<comment type="caution">
    <text evidence="5">The sequence shown here is derived from an EMBL/GenBank/DDBJ whole genome shotgun (WGS) entry which is preliminary data.</text>
</comment>
<feature type="transmembrane region" description="Helical" evidence="3">
    <location>
        <begin position="430"/>
        <end position="454"/>
    </location>
</feature>
<organism evidence="5 6">
    <name type="scientific">Bugula neritina</name>
    <name type="common">Brown bryozoan</name>
    <name type="synonym">Sertularia neritina</name>
    <dbReference type="NCBI Taxonomy" id="10212"/>
    <lineage>
        <taxon>Eukaryota</taxon>
        <taxon>Metazoa</taxon>
        <taxon>Spiralia</taxon>
        <taxon>Lophotrochozoa</taxon>
        <taxon>Bryozoa</taxon>
        <taxon>Gymnolaemata</taxon>
        <taxon>Cheilostomatida</taxon>
        <taxon>Flustrina</taxon>
        <taxon>Buguloidea</taxon>
        <taxon>Bugulidae</taxon>
        <taxon>Bugula</taxon>
    </lineage>
</organism>
<feature type="domain" description="SSD" evidence="4">
    <location>
        <begin position="329"/>
        <end position="489"/>
    </location>
</feature>
<evidence type="ECO:0000259" key="4">
    <source>
        <dbReference type="PROSITE" id="PS50156"/>
    </source>
</evidence>
<feature type="transmembrane region" description="Helical" evidence="3">
    <location>
        <begin position="876"/>
        <end position="900"/>
    </location>
</feature>
<dbReference type="AlphaFoldDB" id="A0A7J7IV55"/>
<dbReference type="InterPro" id="IPR000731">
    <property type="entry name" value="SSD"/>
</dbReference>
<keyword evidence="3" id="KW-0472">Membrane</keyword>